<reference evidence="1" key="1">
    <citation type="submission" date="2014-09" db="EMBL/GenBank/DDBJ databases">
        <authorList>
            <person name="Magalhaes I.L.F."/>
            <person name="Oliveira U."/>
            <person name="Santos F.R."/>
            <person name="Vidigal T.H.D.A."/>
            <person name="Brescovit A.D."/>
            <person name="Santos A.J."/>
        </authorList>
    </citation>
    <scope>NUCLEOTIDE SEQUENCE</scope>
    <source>
        <tissue evidence="1">Shoot tissue taken approximately 20 cm above the soil surface</tissue>
    </source>
</reference>
<reference evidence="1" key="2">
    <citation type="journal article" date="2015" name="Data Brief">
        <title>Shoot transcriptome of the giant reed, Arundo donax.</title>
        <authorList>
            <person name="Barrero R.A."/>
            <person name="Guerrero F.D."/>
            <person name="Moolhuijzen P."/>
            <person name="Goolsby J.A."/>
            <person name="Tidwell J."/>
            <person name="Bellgard S.E."/>
            <person name="Bellgard M.I."/>
        </authorList>
    </citation>
    <scope>NUCLEOTIDE SEQUENCE</scope>
    <source>
        <tissue evidence="1">Shoot tissue taken approximately 20 cm above the soil surface</tissue>
    </source>
</reference>
<proteinExistence type="predicted"/>
<sequence>MGPHGITNLYISRDASDRIRGYDRRAVNHSLRDGDMLGLMVVGFALASAARRKHVVSAGAATSADSSGG</sequence>
<accession>A0A0A9PZX0</accession>
<organism evidence="1">
    <name type="scientific">Arundo donax</name>
    <name type="common">Giant reed</name>
    <name type="synonym">Donax arundinaceus</name>
    <dbReference type="NCBI Taxonomy" id="35708"/>
    <lineage>
        <taxon>Eukaryota</taxon>
        <taxon>Viridiplantae</taxon>
        <taxon>Streptophyta</taxon>
        <taxon>Embryophyta</taxon>
        <taxon>Tracheophyta</taxon>
        <taxon>Spermatophyta</taxon>
        <taxon>Magnoliopsida</taxon>
        <taxon>Liliopsida</taxon>
        <taxon>Poales</taxon>
        <taxon>Poaceae</taxon>
        <taxon>PACMAD clade</taxon>
        <taxon>Arundinoideae</taxon>
        <taxon>Arundineae</taxon>
        <taxon>Arundo</taxon>
    </lineage>
</organism>
<dbReference type="AlphaFoldDB" id="A0A0A9PZX0"/>
<evidence type="ECO:0000313" key="1">
    <source>
        <dbReference type="EMBL" id="JAD87023.1"/>
    </source>
</evidence>
<name>A0A0A9PZX0_ARUDO</name>
<protein>
    <submittedName>
        <fullName evidence="1">Uncharacterized protein</fullName>
    </submittedName>
</protein>
<dbReference type="EMBL" id="GBRH01210872">
    <property type="protein sequence ID" value="JAD87023.1"/>
    <property type="molecule type" value="Transcribed_RNA"/>
</dbReference>